<dbReference type="PROSITE" id="PS50297">
    <property type="entry name" value="ANK_REP_REGION"/>
    <property type="match status" value="2"/>
</dbReference>
<proteinExistence type="predicted"/>
<name>A0A921YUN2_MANSE</name>
<dbReference type="Pfam" id="PF13606">
    <property type="entry name" value="Ank_3"/>
    <property type="match status" value="1"/>
</dbReference>
<feature type="region of interest" description="Disordered" evidence="4">
    <location>
        <begin position="1"/>
        <end position="50"/>
    </location>
</feature>
<evidence type="ECO:0000256" key="3">
    <source>
        <dbReference type="PROSITE-ProRule" id="PRU00023"/>
    </source>
</evidence>
<evidence type="ECO:0000313" key="5">
    <source>
        <dbReference type="EMBL" id="KAG6445104.1"/>
    </source>
</evidence>
<keyword evidence="2 3" id="KW-0040">ANK repeat</keyword>
<organism evidence="5 6">
    <name type="scientific">Manduca sexta</name>
    <name type="common">Tobacco hawkmoth</name>
    <name type="synonym">Tobacco hornworm</name>
    <dbReference type="NCBI Taxonomy" id="7130"/>
    <lineage>
        <taxon>Eukaryota</taxon>
        <taxon>Metazoa</taxon>
        <taxon>Ecdysozoa</taxon>
        <taxon>Arthropoda</taxon>
        <taxon>Hexapoda</taxon>
        <taxon>Insecta</taxon>
        <taxon>Pterygota</taxon>
        <taxon>Neoptera</taxon>
        <taxon>Endopterygota</taxon>
        <taxon>Lepidoptera</taxon>
        <taxon>Glossata</taxon>
        <taxon>Ditrysia</taxon>
        <taxon>Bombycoidea</taxon>
        <taxon>Sphingidae</taxon>
        <taxon>Sphinginae</taxon>
        <taxon>Sphingini</taxon>
        <taxon>Manduca</taxon>
    </lineage>
</organism>
<dbReference type="SMART" id="SM00248">
    <property type="entry name" value="ANK"/>
    <property type="match status" value="4"/>
</dbReference>
<dbReference type="Proteomes" id="UP000791440">
    <property type="component" value="Unassembled WGS sequence"/>
</dbReference>
<accession>A0A921YUN2</accession>
<dbReference type="Pfam" id="PF12796">
    <property type="entry name" value="Ank_2"/>
    <property type="match status" value="1"/>
</dbReference>
<protein>
    <submittedName>
        <fullName evidence="5">Uncharacterized protein</fullName>
    </submittedName>
</protein>
<gene>
    <name evidence="5" type="ORF">O3G_MSEX003747</name>
</gene>
<keyword evidence="6" id="KW-1185">Reference proteome</keyword>
<keyword evidence="1" id="KW-0677">Repeat</keyword>
<feature type="compositionally biased region" description="Basic and acidic residues" evidence="4">
    <location>
        <begin position="1"/>
        <end position="20"/>
    </location>
</feature>
<evidence type="ECO:0000256" key="1">
    <source>
        <dbReference type="ARBA" id="ARBA00022737"/>
    </source>
</evidence>
<evidence type="ECO:0000256" key="2">
    <source>
        <dbReference type="ARBA" id="ARBA00023043"/>
    </source>
</evidence>
<feature type="repeat" description="ANK" evidence="3">
    <location>
        <begin position="388"/>
        <end position="420"/>
    </location>
</feature>
<dbReference type="PANTHER" id="PTHR24171">
    <property type="entry name" value="ANKYRIN REPEAT DOMAIN-CONTAINING PROTEIN 39-RELATED"/>
    <property type="match status" value="1"/>
</dbReference>
<reference evidence="5" key="1">
    <citation type="journal article" date="2016" name="Insect Biochem. Mol. Biol.">
        <title>Multifaceted biological insights from a draft genome sequence of the tobacco hornworm moth, Manduca sexta.</title>
        <authorList>
            <person name="Kanost M.R."/>
            <person name="Arrese E.L."/>
            <person name="Cao X."/>
            <person name="Chen Y.R."/>
            <person name="Chellapilla S."/>
            <person name="Goldsmith M.R."/>
            <person name="Grosse-Wilde E."/>
            <person name="Heckel D.G."/>
            <person name="Herndon N."/>
            <person name="Jiang H."/>
            <person name="Papanicolaou A."/>
            <person name="Qu J."/>
            <person name="Soulages J.L."/>
            <person name="Vogel H."/>
            <person name="Walters J."/>
            <person name="Waterhouse R.M."/>
            <person name="Ahn S.J."/>
            <person name="Almeida F.C."/>
            <person name="An C."/>
            <person name="Aqrawi P."/>
            <person name="Bretschneider A."/>
            <person name="Bryant W.B."/>
            <person name="Bucks S."/>
            <person name="Chao H."/>
            <person name="Chevignon G."/>
            <person name="Christen J.M."/>
            <person name="Clarke D.F."/>
            <person name="Dittmer N.T."/>
            <person name="Ferguson L.C.F."/>
            <person name="Garavelou S."/>
            <person name="Gordon K.H.J."/>
            <person name="Gunaratna R.T."/>
            <person name="Han Y."/>
            <person name="Hauser F."/>
            <person name="He Y."/>
            <person name="Heidel-Fischer H."/>
            <person name="Hirsh A."/>
            <person name="Hu Y."/>
            <person name="Jiang H."/>
            <person name="Kalra D."/>
            <person name="Klinner C."/>
            <person name="Konig C."/>
            <person name="Kovar C."/>
            <person name="Kroll A.R."/>
            <person name="Kuwar S.S."/>
            <person name="Lee S.L."/>
            <person name="Lehman R."/>
            <person name="Li K."/>
            <person name="Li Z."/>
            <person name="Liang H."/>
            <person name="Lovelace S."/>
            <person name="Lu Z."/>
            <person name="Mansfield J.H."/>
            <person name="McCulloch K.J."/>
            <person name="Mathew T."/>
            <person name="Morton B."/>
            <person name="Muzny D.M."/>
            <person name="Neunemann D."/>
            <person name="Ongeri F."/>
            <person name="Pauchet Y."/>
            <person name="Pu L.L."/>
            <person name="Pyrousis I."/>
            <person name="Rao X.J."/>
            <person name="Redding A."/>
            <person name="Roesel C."/>
            <person name="Sanchez-Gracia A."/>
            <person name="Schaack S."/>
            <person name="Shukla A."/>
            <person name="Tetreau G."/>
            <person name="Wang Y."/>
            <person name="Xiong G.H."/>
            <person name="Traut W."/>
            <person name="Walsh T.K."/>
            <person name="Worley K.C."/>
            <person name="Wu D."/>
            <person name="Wu W."/>
            <person name="Wu Y.Q."/>
            <person name="Zhang X."/>
            <person name="Zou Z."/>
            <person name="Zucker H."/>
            <person name="Briscoe A.D."/>
            <person name="Burmester T."/>
            <person name="Clem R.J."/>
            <person name="Feyereisen R."/>
            <person name="Grimmelikhuijzen C.J.P."/>
            <person name="Hamodrakas S.J."/>
            <person name="Hansson B.S."/>
            <person name="Huguet E."/>
            <person name="Jermiin L.S."/>
            <person name="Lan Q."/>
            <person name="Lehman H.K."/>
            <person name="Lorenzen M."/>
            <person name="Merzendorfer H."/>
            <person name="Michalopoulos I."/>
            <person name="Morton D.B."/>
            <person name="Muthukrishnan S."/>
            <person name="Oakeshott J.G."/>
            <person name="Palmer W."/>
            <person name="Park Y."/>
            <person name="Passarelli A.L."/>
            <person name="Rozas J."/>
            <person name="Schwartz L.M."/>
            <person name="Smith W."/>
            <person name="Southgate A."/>
            <person name="Vilcinskas A."/>
            <person name="Vogt R."/>
            <person name="Wang P."/>
            <person name="Werren J."/>
            <person name="Yu X.Q."/>
            <person name="Zhou J.J."/>
            <person name="Brown S.J."/>
            <person name="Scherer S.E."/>
            <person name="Richards S."/>
            <person name="Blissard G.W."/>
        </authorList>
    </citation>
    <scope>NUCLEOTIDE SEQUENCE</scope>
</reference>
<dbReference type="AlphaFoldDB" id="A0A921YUN2"/>
<evidence type="ECO:0000313" key="6">
    <source>
        <dbReference type="Proteomes" id="UP000791440"/>
    </source>
</evidence>
<dbReference type="InterPro" id="IPR002110">
    <property type="entry name" value="Ankyrin_rpt"/>
</dbReference>
<feature type="repeat" description="ANK" evidence="3">
    <location>
        <begin position="281"/>
        <end position="313"/>
    </location>
</feature>
<dbReference type="EMBL" id="JH668316">
    <property type="protein sequence ID" value="KAG6445104.1"/>
    <property type="molecule type" value="Genomic_DNA"/>
</dbReference>
<reference evidence="5" key="2">
    <citation type="submission" date="2020-12" db="EMBL/GenBank/DDBJ databases">
        <authorList>
            <person name="Kanost M."/>
        </authorList>
    </citation>
    <scope>NUCLEOTIDE SEQUENCE</scope>
</reference>
<comment type="caution">
    <text evidence="5">The sequence shown here is derived from an EMBL/GenBank/DDBJ whole genome shotgun (WGS) entry which is preliminary data.</text>
</comment>
<dbReference type="InterPro" id="IPR036770">
    <property type="entry name" value="Ankyrin_rpt-contain_sf"/>
</dbReference>
<evidence type="ECO:0000256" key="4">
    <source>
        <dbReference type="SAM" id="MobiDB-lite"/>
    </source>
</evidence>
<feature type="compositionally biased region" description="Polar residues" evidence="4">
    <location>
        <begin position="38"/>
        <end position="50"/>
    </location>
</feature>
<dbReference type="SUPFAM" id="SSF48403">
    <property type="entry name" value="Ankyrin repeat"/>
    <property type="match status" value="1"/>
</dbReference>
<sequence>MNEEVPHNSVDEIDSDEKLVNEAGVTTGNSLEHAELDGSQTSPRSTTQQDRTLQLSLSKYLNAFKSYVLCSEDDIGLQCGPARDLPFHSLDKEPMFIIVDSSCVSNPSSKEILIDQRPTAGDTILKKYFNKNTIPIDVPSTSKGYTNDILSSKLKESESKEELQMMDINLQSDNDIQIDDTDNESIVISYLRNKDLFLDYEELSESSLDAHIPSYPGSPRSLHFGSDVSLESLDETDSRLKHAVNFLHQDTDFMMAAEIGDDRMLEILISKQVNRHQIDHLGRNALHLAVCSNNERAMVLLLEAGVNPNVKDNLGMTPLSLCLMRRPSLTVIKLLFDYGAKILPRSNPMDTGLFLQFVMMCNPTEEEEEILRYLVEEGGLVTDAEAPGGRQPLHFAAMSNNCRLINILMDLGADLFVTNHRNETAREVATTFKCREALALLEKLEGNHIQNKNECSSTSLETNYPN</sequence>
<dbReference type="PROSITE" id="PS50088">
    <property type="entry name" value="ANK_REPEAT"/>
    <property type="match status" value="2"/>
</dbReference>
<dbReference type="Gene3D" id="1.25.40.20">
    <property type="entry name" value="Ankyrin repeat-containing domain"/>
    <property type="match status" value="2"/>
</dbReference>